<keyword evidence="2 5" id="KW-0812">Transmembrane</keyword>
<organism evidence="7 8">
    <name type="scientific">Fusobacterium ulcerans</name>
    <dbReference type="NCBI Taxonomy" id="861"/>
    <lineage>
        <taxon>Bacteria</taxon>
        <taxon>Fusobacteriati</taxon>
        <taxon>Fusobacteriota</taxon>
        <taxon>Fusobacteriia</taxon>
        <taxon>Fusobacteriales</taxon>
        <taxon>Fusobacteriaceae</taxon>
        <taxon>Fusobacterium</taxon>
    </lineage>
</organism>
<dbReference type="InterPro" id="IPR051784">
    <property type="entry name" value="Nod_factor_ABC_transporter"/>
</dbReference>
<evidence type="ECO:0000256" key="2">
    <source>
        <dbReference type="ARBA" id="ARBA00022692"/>
    </source>
</evidence>
<name>A0AAX2J6W5_9FUSO</name>
<reference evidence="7 8" key="1">
    <citation type="submission" date="2018-06" db="EMBL/GenBank/DDBJ databases">
        <authorList>
            <consortium name="Pathogen Informatics"/>
            <person name="Doyle S."/>
        </authorList>
    </citation>
    <scope>NUCLEOTIDE SEQUENCE [LARGE SCALE GENOMIC DNA]</scope>
    <source>
        <strain evidence="7 8">NCTC12112</strain>
    </source>
</reference>
<evidence type="ECO:0000256" key="4">
    <source>
        <dbReference type="ARBA" id="ARBA00023136"/>
    </source>
</evidence>
<feature type="transmembrane region" description="Helical" evidence="5">
    <location>
        <begin position="223"/>
        <end position="242"/>
    </location>
</feature>
<feature type="transmembrane region" description="Helical" evidence="5">
    <location>
        <begin position="97"/>
        <end position="122"/>
    </location>
</feature>
<feature type="transmembrane region" description="Helical" evidence="5">
    <location>
        <begin position="134"/>
        <end position="158"/>
    </location>
</feature>
<evidence type="ECO:0000313" key="8">
    <source>
        <dbReference type="Proteomes" id="UP000249008"/>
    </source>
</evidence>
<accession>A0AAX2J6W5</accession>
<dbReference type="InterPro" id="IPR047817">
    <property type="entry name" value="ABC2_TM_bact-type"/>
</dbReference>
<sequence>MALGTIFRRNLKWRIQNPITIIMSILQPMLWLIFYSKAAEMTMKGETGGNYIEFILPGILVLVIFSSSGSSGISNYITKKNGSFYRILISPVKRSDIILGHLLETITVSFLEIGILIAISAFSSIYIRSGIKGIIVIIILLFLTAFFTAGVSYFLSLLLPNEDAFFTVINTLVLPVFFISTALFPLKNMTGNFRTAVLMNPFTHIIENIRNLMMNQYICWKEVIFTGGIFFILCCIIFGAILSKLKGDKKV</sequence>
<dbReference type="RefSeq" id="WP_005979266.1">
    <property type="nucleotide sequence ID" value="NZ_CABKNW010000004.1"/>
</dbReference>
<dbReference type="AlphaFoldDB" id="A0AAX2J6W5"/>
<dbReference type="PRINTS" id="PR00164">
    <property type="entry name" value="ABC2TRNSPORT"/>
</dbReference>
<dbReference type="EMBL" id="LS483487">
    <property type="protein sequence ID" value="SQJ00017.1"/>
    <property type="molecule type" value="Genomic_DNA"/>
</dbReference>
<evidence type="ECO:0000313" key="7">
    <source>
        <dbReference type="EMBL" id="SQJ00017.1"/>
    </source>
</evidence>
<dbReference type="Pfam" id="PF01061">
    <property type="entry name" value="ABC2_membrane"/>
    <property type="match status" value="1"/>
</dbReference>
<keyword evidence="5" id="KW-0813">Transport</keyword>
<dbReference type="PANTHER" id="PTHR43229">
    <property type="entry name" value="NODULATION PROTEIN J"/>
    <property type="match status" value="1"/>
</dbReference>
<dbReference type="PROSITE" id="PS51012">
    <property type="entry name" value="ABC_TM2"/>
    <property type="match status" value="1"/>
</dbReference>
<evidence type="ECO:0000256" key="1">
    <source>
        <dbReference type="ARBA" id="ARBA00004141"/>
    </source>
</evidence>
<feature type="transmembrane region" description="Helical" evidence="5">
    <location>
        <begin position="164"/>
        <end position="184"/>
    </location>
</feature>
<dbReference type="InterPro" id="IPR013525">
    <property type="entry name" value="ABC2_TM"/>
</dbReference>
<evidence type="ECO:0000256" key="5">
    <source>
        <dbReference type="RuleBase" id="RU361157"/>
    </source>
</evidence>
<keyword evidence="5" id="KW-1003">Cell membrane</keyword>
<dbReference type="GeneID" id="78454967"/>
<keyword evidence="3 5" id="KW-1133">Transmembrane helix</keyword>
<evidence type="ECO:0000256" key="3">
    <source>
        <dbReference type="ARBA" id="ARBA00022989"/>
    </source>
</evidence>
<keyword evidence="4 5" id="KW-0472">Membrane</keyword>
<dbReference type="KEGG" id="ful:C4N20_09105"/>
<feature type="transmembrane region" description="Helical" evidence="5">
    <location>
        <begin position="15"/>
        <end position="34"/>
    </location>
</feature>
<comment type="similarity">
    <text evidence="5">Belongs to the ABC-2 integral membrane protein family.</text>
</comment>
<dbReference type="PANTHER" id="PTHR43229:SF2">
    <property type="entry name" value="NODULATION PROTEIN J"/>
    <property type="match status" value="1"/>
</dbReference>
<dbReference type="InterPro" id="IPR000412">
    <property type="entry name" value="ABC_2_transport"/>
</dbReference>
<feature type="transmembrane region" description="Helical" evidence="5">
    <location>
        <begin position="54"/>
        <end position="77"/>
    </location>
</feature>
<gene>
    <name evidence="7" type="ORF">NCTC12112_00372</name>
</gene>
<dbReference type="GO" id="GO:0043190">
    <property type="term" value="C:ATP-binding cassette (ABC) transporter complex"/>
    <property type="evidence" value="ECO:0007669"/>
    <property type="project" value="InterPro"/>
</dbReference>
<dbReference type="Proteomes" id="UP000249008">
    <property type="component" value="Chromosome 1"/>
</dbReference>
<proteinExistence type="inferred from homology"/>
<dbReference type="PIRSF" id="PIRSF006648">
    <property type="entry name" value="DrrB"/>
    <property type="match status" value="1"/>
</dbReference>
<comment type="subcellular location">
    <subcellularLocation>
        <location evidence="5">Cell membrane</location>
        <topology evidence="5">Multi-pass membrane protein</topology>
    </subcellularLocation>
    <subcellularLocation>
        <location evidence="1">Membrane</location>
        <topology evidence="1">Multi-pass membrane protein</topology>
    </subcellularLocation>
</comment>
<feature type="domain" description="ABC transmembrane type-2" evidence="6">
    <location>
        <begin position="19"/>
        <end position="244"/>
    </location>
</feature>
<protein>
    <recommendedName>
        <fullName evidence="5">Transport permease protein</fullName>
    </recommendedName>
</protein>
<dbReference type="GO" id="GO:0140359">
    <property type="term" value="F:ABC-type transporter activity"/>
    <property type="evidence" value="ECO:0007669"/>
    <property type="project" value="InterPro"/>
</dbReference>
<evidence type="ECO:0000259" key="6">
    <source>
        <dbReference type="PROSITE" id="PS51012"/>
    </source>
</evidence>